<feature type="domain" description="Aerotolerance regulator N-terminal" evidence="2">
    <location>
        <begin position="2"/>
        <end position="73"/>
    </location>
</feature>
<reference evidence="3 4" key="1">
    <citation type="submission" date="2018-06" db="EMBL/GenBank/DDBJ databases">
        <title>Genomic Encyclopedia of Archaeal and Bacterial Type Strains, Phase II (KMG-II): from individual species to whole genera.</title>
        <authorList>
            <person name="Goeker M."/>
        </authorList>
    </citation>
    <scope>NUCLEOTIDE SEQUENCE [LARGE SCALE GENOMIC DNA]</scope>
    <source>
        <strain evidence="3 4">DSM 27372</strain>
    </source>
</reference>
<proteinExistence type="predicted"/>
<keyword evidence="1" id="KW-0472">Membrane</keyword>
<keyword evidence="1" id="KW-1133">Transmembrane helix</keyword>
<gene>
    <name evidence="3" type="ORF">B0O44_101822</name>
</gene>
<comment type="caution">
    <text evidence="3">The sequence shown here is derived from an EMBL/GenBank/DDBJ whole genome shotgun (WGS) entry which is preliminary data.</text>
</comment>
<keyword evidence="4" id="KW-1185">Reference proteome</keyword>
<evidence type="ECO:0000313" key="4">
    <source>
        <dbReference type="Proteomes" id="UP000248198"/>
    </source>
</evidence>
<accession>A0A318UNN5</accession>
<dbReference type="Pfam" id="PF07584">
    <property type="entry name" value="BatA"/>
    <property type="match status" value="1"/>
</dbReference>
<evidence type="ECO:0000313" key="3">
    <source>
        <dbReference type="EMBL" id="PYF77341.1"/>
    </source>
</evidence>
<protein>
    <submittedName>
        <fullName evidence="3">Putative membrane protein (TIGR02226 family)</fullName>
    </submittedName>
</protein>
<evidence type="ECO:0000256" key="1">
    <source>
        <dbReference type="SAM" id="Phobius"/>
    </source>
</evidence>
<dbReference type="NCBIfam" id="TIGR02226">
    <property type="entry name" value="two_anch"/>
    <property type="match status" value="1"/>
</dbReference>
<keyword evidence="1" id="KW-0812">Transmembrane</keyword>
<dbReference type="InterPro" id="IPR024163">
    <property type="entry name" value="Aerotolerance_reg_N"/>
</dbReference>
<organism evidence="3 4">
    <name type="scientific">Pedobacter nutrimenti</name>
    <dbReference type="NCBI Taxonomy" id="1241337"/>
    <lineage>
        <taxon>Bacteria</taxon>
        <taxon>Pseudomonadati</taxon>
        <taxon>Bacteroidota</taxon>
        <taxon>Sphingobacteriia</taxon>
        <taxon>Sphingobacteriales</taxon>
        <taxon>Sphingobacteriaceae</taxon>
        <taxon>Pedobacter</taxon>
    </lineage>
</organism>
<dbReference type="Proteomes" id="UP000248198">
    <property type="component" value="Unassembled WGS sequence"/>
</dbReference>
<feature type="transmembrane region" description="Helical" evidence="1">
    <location>
        <begin position="6"/>
        <end position="23"/>
    </location>
</feature>
<dbReference type="EMBL" id="QKLU01000001">
    <property type="protein sequence ID" value="PYF77341.1"/>
    <property type="molecule type" value="Genomic_DNA"/>
</dbReference>
<evidence type="ECO:0000259" key="2">
    <source>
        <dbReference type="Pfam" id="PF07584"/>
    </source>
</evidence>
<dbReference type="InterPro" id="IPR011933">
    <property type="entry name" value="Double_TM_dom"/>
</dbReference>
<name>A0A318UNN5_9SPHI</name>
<dbReference type="PANTHER" id="PTHR37464:SF1">
    <property type="entry name" value="BLL2463 PROTEIN"/>
    <property type="match status" value="1"/>
</dbReference>
<feature type="transmembrane region" description="Helical" evidence="1">
    <location>
        <begin position="53"/>
        <end position="75"/>
    </location>
</feature>
<dbReference type="PANTHER" id="PTHR37464">
    <property type="entry name" value="BLL2463 PROTEIN"/>
    <property type="match status" value="1"/>
</dbReference>
<dbReference type="AlphaFoldDB" id="A0A318UNN5"/>
<sequence>MYPIGLFALAGIAVPLLIHLWNIKPGRRLKIGSIALLGEGSDQRSRSFRLRDWLLLLLRCLLLIFLGLILAGPYLDKKMEKDGPKGWVLVRKENLKLIYHQKTKEIDSLLSSGYQVREFAPGFPQLKLKDTLVLEAPLKINKLNYFSLLRELNEQLPAGFPLQLYADRQLSKLSGSLPELALKLQWNTIEKKDSLSSWKTSFAGKTYLASSGPSSTSYKVLDQGEGTARMLVLIQGTANQADQHYLKAALKSIGEYSGLKIQVDGYNEKNFSLLKPDLVFWLSDREPDQALRKAWKKGAVLLSYEQGQTLALQSSIHLNPDERGNQDAVLLHKRISPVVVKGRTVWTDGFGQPLLSLDEDQALQHYRFYSRFNPQWTDLVWREEFLKALMPLLFAADDQARSTGFEQHPDDQRVQPEALPLSLPGNQYGIEQRRGWKEPLNLVFWGLAFSVFVLERILSLKAAKG</sequence>